<dbReference type="InterPro" id="IPR036705">
    <property type="entry name" value="Ribosyl_crysJ1_sf"/>
</dbReference>
<dbReference type="PANTHER" id="PTHR16222:SF12">
    <property type="entry name" value="ADP-RIBOSYLGLYCOHYDROLASE-RELATED"/>
    <property type="match status" value="1"/>
</dbReference>
<dbReference type="PANTHER" id="PTHR16222">
    <property type="entry name" value="ADP-RIBOSYLGLYCOHYDROLASE"/>
    <property type="match status" value="1"/>
</dbReference>
<dbReference type="RefSeq" id="WP_013760468.1">
    <property type="nucleotide sequence ID" value="NC_015501.1"/>
</dbReference>
<name>F4KKZ2_PORAD</name>
<dbReference type="Proteomes" id="UP000006545">
    <property type="component" value="Chromosome"/>
</dbReference>
<sequence length="260" mass="28780">MLGAIVGDIVGSRFEFANTYRTDFELFADGCDYTDDTICTVAVADALLRGANFADTLQAWCRRYPHPKGAYGGRFHQWIYTTPPVPYRSFGNGSAMRVSPCGWLSTRDTVLSQAKASAECTHNHPEGIKGAVSIADAIYQLRGGASKTNLKKHIEETYHYDLTQRVDYIREHNSFDETCQVTVPQAIVCFLAGRTFEEVIRLAISIGGDSDTIGAIAGSLAEAHFGIPSEIEQRTLAYLPEDMRQVIDSFRQTIRGHETN</sequence>
<dbReference type="Gene3D" id="1.10.4080.10">
    <property type="entry name" value="ADP-ribosylation/Crystallin J1"/>
    <property type="match status" value="1"/>
</dbReference>
<dbReference type="AlphaFoldDB" id="F4KKZ2"/>
<feature type="binding site" evidence="1">
    <location>
        <position position="35"/>
    </location>
    <ligand>
        <name>Mg(2+)</name>
        <dbReference type="ChEBI" id="CHEBI:18420"/>
        <label>1</label>
    </ligand>
</feature>
<evidence type="ECO:0000256" key="1">
    <source>
        <dbReference type="PIRSR" id="PIRSR605502-1"/>
    </source>
</evidence>
<feature type="binding site" evidence="1">
    <location>
        <position position="209"/>
    </location>
    <ligand>
        <name>Mg(2+)</name>
        <dbReference type="ChEBI" id="CHEBI:18420"/>
        <label>1</label>
    </ligand>
</feature>
<dbReference type="GO" id="GO:0046872">
    <property type="term" value="F:metal ion binding"/>
    <property type="evidence" value="ECO:0007669"/>
    <property type="project" value="UniProtKB-KW"/>
</dbReference>
<evidence type="ECO:0000313" key="3">
    <source>
        <dbReference type="Proteomes" id="UP000006545"/>
    </source>
</evidence>
<feature type="binding site" evidence="1">
    <location>
        <position position="211"/>
    </location>
    <ligand>
        <name>Mg(2+)</name>
        <dbReference type="ChEBI" id="CHEBI:18420"/>
        <label>1</label>
    </ligand>
</feature>
<proteinExistence type="predicted"/>
<keyword evidence="1" id="KW-0479">Metal-binding</keyword>
<dbReference type="KEGG" id="pah:Poras_1061"/>
<dbReference type="InterPro" id="IPR050792">
    <property type="entry name" value="ADP-ribosylglycohydrolase"/>
</dbReference>
<feature type="binding site" evidence="1">
    <location>
        <position position="34"/>
    </location>
    <ligand>
        <name>Mg(2+)</name>
        <dbReference type="ChEBI" id="CHEBI:18420"/>
        <label>1</label>
    </ligand>
</feature>
<comment type="cofactor">
    <cofactor evidence="1">
        <name>Mg(2+)</name>
        <dbReference type="ChEBI" id="CHEBI:18420"/>
    </cofactor>
    <text evidence="1">Binds 2 magnesium ions per subunit.</text>
</comment>
<reference evidence="3" key="1">
    <citation type="submission" date="2011-04" db="EMBL/GenBank/DDBJ databases">
        <title>The complete genome of Porphyromonas asaccharolytica DSM 20707.</title>
        <authorList>
            <person name="Lucas S."/>
            <person name="Han J."/>
            <person name="Lapidus A."/>
            <person name="Bruce D."/>
            <person name="Goodwin L."/>
            <person name="Pitluck S."/>
            <person name="Peters L."/>
            <person name="Kyrpides N."/>
            <person name="Mavromatis K."/>
            <person name="Ivanova N."/>
            <person name="Ovchinnikova G."/>
            <person name="Pagani I."/>
            <person name="Lu M."/>
            <person name="Detter J.C."/>
            <person name="Tapia R."/>
            <person name="Han C."/>
            <person name="Land M."/>
            <person name="Hauser L."/>
            <person name="Markowitz V."/>
            <person name="Cheng J.-F."/>
            <person name="Hugenholtz P."/>
            <person name="Woyke T."/>
            <person name="Wu D."/>
            <person name="Gronow S."/>
            <person name="Wellnitz S."/>
            <person name="Brambilla E."/>
            <person name="Klenk H.-P."/>
            <person name="Eisen J.A."/>
        </authorList>
    </citation>
    <scope>NUCLEOTIDE SEQUENCE [LARGE SCALE GENOMIC DNA]</scope>
    <source>
        <strain evidence="3">ATCC 25260 / DSM 20707 / VPI 4198</strain>
    </source>
</reference>
<evidence type="ECO:0000313" key="2">
    <source>
        <dbReference type="EMBL" id="AEE13004.1"/>
    </source>
</evidence>
<keyword evidence="1" id="KW-0460">Magnesium</keyword>
<dbReference type="Pfam" id="PF03747">
    <property type="entry name" value="ADP_ribosyl_GH"/>
    <property type="match status" value="1"/>
</dbReference>
<feature type="binding site" evidence="1">
    <location>
        <position position="36"/>
    </location>
    <ligand>
        <name>Mg(2+)</name>
        <dbReference type="ChEBI" id="CHEBI:18420"/>
        <label>1</label>
    </ligand>
</feature>
<feature type="binding site" evidence="1">
    <location>
        <position position="212"/>
    </location>
    <ligand>
        <name>Mg(2+)</name>
        <dbReference type="ChEBI" id="CHEBI:18420"/>
        <label>1</label>
    </ligand>
</feature>
<dbReference type="eggNOG" id="COG1397">
    <property type="taxonomic scope" value="Bacteria"/>
</dbReference>
<protein>
    <submittedName>
        <fullName evidence="2">ADP-ribosylation/Crystallin J1</fullName>
    </submittedName>
</protein>
<accession>F4KKZ2</accession>
<dbReference type="HOGENOM" id="CLU_024566_1_0_10"/>
<organism evidence="2 3">
    <name type="scientific">Porphyromonas asaccharolytica (strain ATCC 25260 / DSM 20707 / BCRC 10618 / CCUG 7834 / JCM 6326 / LMG 13178 / VPI 4198 / B440)</name>
    <name type="common">Bacteroides asaccharolyticus</name>
    <dbReference type="NCBI Taxonomy" id="879243"/>
    <lineage>
        <taxon>Bacteria</taxon>
        <taxon>Pseudomonadati</taxon>
        <taxon>Bacteroidota</taxon>
        <taxon>Bacteroidia</taxon>
        <taxon>Bacteroidales</taxon>
        <taxon>Porphyromonadaceae</taxon>
        <taxon>Porphyromonas</taxon>
    </lineage>
</organism>
<dbReference type="STRING" id="879243.Poras_1061"/>
<dbReference type="SUPFAM" id="SSF101478">
    <property type="entry name" value="ADP-ribosylglycohydrolase"/>
    <property type="match status" value="1"/>
</dbReference>
<gene>
    <name evidence="2" type="ordered locus">Poras_1061</name>
</gene>
<dbReference type="OrthoDB" id="9798107at2"/>
<dbReference type="InterPro" id="IPR005502">
    <property type="entry name" value="Ribosyl_crysJ1"/>
</dbReference>
<dbReference type="EMBL" id="CP002689">
    <property type="protein sequence ID" value="AEE13004.1"/>
    <property type="molecule type" value="Genomic_DNA"/>
</dbReference>
<keyword evidence="3" id="KW-1185">Reference proteome</keyword>